<dbReference type="AlphaFoldDB" id="A0A6P1E4G5"/>
<dbReference type="SUPFAM" id="SSF52172">
    <property type="entry name" value="CheY-like"/>
    <property type="match status" value="1"/>
</dbReference>
<comment type="caution">
    <text evidence="5">The sequence shown here is derived from an EMBL/GenBank/DDBJ whole genome shotgun (WGS) entry which is preliminary data.</text>
</comment>
<dbReference type="RefSeq" id="WP_164656046.1">
    <property type="nucleotide sequence ID" value="NZ_JAAIJR010000138.1"/>
</dbReference>
<dbReference type="SMART" id="SM00421">
    <property type="entry name" value="HTH_LUXR"/>
    <property type="match status" value="1"/>
</dbReference>
<evidence type="ECO:0000313" key="6">
    <source>
        <dbReference type="Proteomes" id="UP000471640"/>
    </source>
</evidence>
<evidence type="ECO:0000256" key="1">
    <source>
        <dbReference type="ARBA" id="ARBA00023015"/>
    </source>
</evidence>
<dbReference type="Gene3D" id="1.10.10.10">
    <property type="entry name" value="Winged helix-like DNA-binding domain superfamily/Winged helix DNA-binding domain"/>
    <property type="match status" value="1"/>
</dbReference>
<reference evidence="6" key="1">
    <citation type="journal article" date="2020" name="Microbiol. Resour. Announc.">
        <title>Draft Genome Sequences of Thiorhodococcus mannitoliphagus and Thiorhodococcus minor, Purple Sulfur Photosynthetic Bacteria in the Gammaproteobacterial Family Chromatiaceae.</title>
        <authorList>
            <person name="Aviles F.A."/>
            <person name="Meyer T.E."/>
            <person name="Kyndt J.A."/>
        </authorList>
    </citation>
    <scope>NUCLEOTIDE SEQUENCE [LARGE SCALE GENOMIC DNA]</scope>
    <source>
        <strain evidence="6">DSM 18266</strain>
    </source>
</reference>
<dbReference type="PANTHER" id="PTHR44688:SF16">
    <property type="entry name" value="DNA-BINDING TRANSCRIPTIONAL ACTIVATOR DEVR_DOSR"/>
    <property type="match status" value="1"/>
</dbReference>
<dbReference type="PROSITE" id="PS50043">
    <property type="entry name" value="HTH_LUXR_2"/>
    <property type="match status" value="1"/>
</dbReference>
<dbReference type="PANTHER" id="PTHR44688">
    <property type="entry name" value="DNA-BINDING TRANSCRIPTIONAL ACTIVATOR DEVR_DOSR"/>
    <property type="match status" value="1"/>
</dbReference>
<dbReference type="Gene3D" id="3.40.50.2300">
    <property type="match status" value="1"/>
</dbReference>
<dbReference type="InterPro" id="IPR016032">
    <property type="entry name" value="Sig_transdc_resp-reg_C-effctor"/>
</dbReference>
<name>A0A6P1E4G5_9GAMM</name>
<dbReference type="InterPro" id="IPR000792">
    <property type="entry name" value="Tscrpt_reg_LuxR_C"/>
</dbReference>
<dbReference type="EMBL" id="JAAIJR010000138">
    <property type="protein sequence ID" value="NEX22914.1"/>
    <property type="molecule type" value="Genomic_DNA"/>
</dbReference>
<sequence length="171" mass="19310">MSERPPTVFIVDDDSSLSQGRLLRSSGFVTECYGSAIEFARQHSPDVIGCVLADLRMLDMDGIALQAHLARRERIALAHRRALQARLDTLTPREEQVLSHVIKERLNKQMAAELGIDERSVKRHRSHLMRKLGVTSVAELAQLVLEAGGRLDPEPPLLEQSSRRQRDWKTI</sequence>
<protein>
    <submittedName>
        <fullName evidence="5">DNA-binding response regulator</fullName>
    </submittedName>
</protein>
<proteinExistence type="predicted"/>
<dbReference type="CDD" id="cd06170">
    <property type="entry name" value="LuxR_C_like"/>
    <property type="match status" value="1"/>
</dbReference>
<dbReference type="SUPFAM" id="SSF46894">
    <property type="entry name" value="C-terminal effector domain of the bipartite response regulators"/>
    <property type="match status" value="1"/>
</dbReference>
<keyword evidence="6" id="KW-1185">Reference proteome</keyword>
<organism evidence="5 6">
    <name type="scientific">Thiorhodococcus mannitoliphagus</name>
    <dbReference type="NCBI Taxonomy" id="329406"/>
    <lineage>
        <taxon>Bacteria</taxon>
        <taxon>Pseudomonadati</taxon>
        <taxon>Pseudomonadota</taxon>
        <taxon>Gammaproteobacteria</taxon>
        <taxon>Chromatiales</taxon>
        <taxon>Chromatiaceae</taxon>
        <taxon>Thiorhodococcus</taxon>
    </lineage>
</organism>
<accession>A0A6P1E4G5</accession>
<keyword evidence="3" id="KW-0804">Transcription</keyword>
<keyword evidence="1" id="KW-0805">Transcription regulation</keyword>
<evidence type="ECO:0000256" key="3">
    <source>
        <dbReference type="ARBA" id="ARBA00023163"/>
    </source>
</evidence>
<evidence type="ECO:0000313" key="5">
    <source>
        <dbReference type="EMBL" id="NEX22914.1"/>
    </source>
</evidence>
<feature type="domain" description="HTH luxR-type" evidence="4">
    <location>
        <begin position="83"/>
        <end position="148"/>
    </location>
</feature>
<evidence type="ECO:0000259" key="4">
    <source>
        <dbReference type="PROSITE" id="PS50043"/>
    </source>
</evidence>
<dbReference type="PRINTS" id="PR00038">
    <property type="entry name" value="HTHLUXR"/>
</dbReference>
<keyword evidence="2 5" id="KW-0238">DNA-binding</keyword>
<dbReference type="Pfam" id="PF00196">
    <property type="entry name" value="GerE"/>
    <property type="match status" value="1"/>
</dbReference>
<dbReference type="InterPro" id="IPR036388">
    <property type="entry name" value="WH-like_DNA-bd_sf"/>
</dbReference>
<dbReference type="GO" id="GO:0006355">
    <property type="term" value="P:regulation of DNA-templated transcription"/>
    <property type="evidence" value="ECO:0007669"/>
    <property type="project" value="InterPro"/>
</dbReference>
<dbReference type="InterPro" id="IPR011006">
    <property type="entry name" value="CheY-like_superfamily"/>
</dbReference>
<reference evidence="5 6" key="2">
    <citation type="submission" date="2020-02" db="EMBL/GenBank/DDBJ databases">
        <title>Genome sequences of Thiorhodococcus mannitoliphagus and Thiorhodococcus minor, purple sulfur photosynthetic bacteria in the gammaproteobacterial family, Chromatiaceae.</title>
        <authorList>
            <person name="Aviles F.A."/>
            <person name="Meyer T.E."/>
            <person name="Kyndt J.A."/>
        </authorList>
    </citation>
    <scope>NUCLEOTIDE SEQUENCE [LARGE SCALE GENOMIC DNA]</scope>
    <source>
        <strain evidence="5 6">DSM 18266</strain>
    </source>
</reference>
<dbReference type="Proteomes" id="UP000471640">
    <property type="component" value="Unassembled WGS sequence"/>
</dbReference>
<dbReference type="GO" id="GO:0003677">
    <property type="term" value="F:DNA binding"/>
    <property type="evidence" value="ECO:0007669"/>
    <property type="project" value="UniProtKB-KW"/>
</dbReference>
<gene>
    <name evidence="5" type="ORF">G3480_21860</name>
</gene>
<evidence type="ECO:0000256" key="2">
    <source>
        <dbReference type="ARBA" id="ARBA00023125"/>
    </source>
</evidence>